<dbReference type="UniPathway" id="UPA00056">
    <property type="reaction ID" value="UER00093"/>
</dbReference>
<name>A0A1Q2SMG8_9GAMM</name>
<dbReference type="OrthoDB" id="9806837at2"/>
<dbReference type="InterPro" id="IPR018294">
    <property type="entry name" value="ISPD_synthase_CS"/>
</dbReference>
<dbReference type="PANTHER" id="PTHR32125:SF4">
    <property type="entry name" value="2-C-METHYL-D-ERYTHRITOL 4-PHOSPHATE CYTIDYLYLTRANSFERASE, CHLOROPLASTIC"/>
    <property type="match status" value="1"/>
</dbReference>
<feature type="site" description="Positions MEP for the nucleophilic attack" evidence="7">
    <location>
        <position position="213"/>
    </location>
</feature>
<dbReference type="EC" id="2.7.7.60" evidence="7"/>
<dbReference type="EMBL" id="AP014836">
    <property type="protein sequence ID" value="BAW80289.1"/>
    <property type="molecule type" value="Genomic_DNA"/>
</dbReference>
<feature type="site" description="Transition state stabilizer" evidence="7">
    <location>
        <position position="17"/>
    </location>
</feature>
<dbReference type="Proteomes" id="UP000243679">
    <property type="component" value="Chromosome"/>
</dbReference>
<evidence type="ECO:0000256" key="2">
    <source>
        <dbReference type="ARBA" id="ARBA00004787"/>
    </source>
</evidence>
<sequence length="234" mass="26335">MSLKYWAVVPAAGMGKRMESNIPKQYLPLAGKTVIEHTLISLSQYRYIQAIVIALSSEDSGWPEGISIDNKKIIRVTGGEERCHSVANGLKYLMTLASPDDWVLVHDAARPCLREEDLNRLIETLHDHPVGGLLALPVSDTLKRDNGKREVLETVNREGLWRAMTPQMFRLGKLYQALMEAIAASIYVTDEAHAMERAGYKPCLIAGHPDNIKITHPQDLIQAEVFLRQREQKR</sequence>
<dbReference type="AlphaFoldDB" id="A0A1Q2SMG8"/>
<dbReference type="GO" id="GO:0050518">
    <property type="term" value="F:2-C-methyl-D-erythritol 4-phosphate cytidylyltransferase activity"/>
    <property type="evidence" value="ECO:0007669"/>
    <property type="project" value="UniProtKB-UniRule"/>
</dbReference>
<evidence type="ECO:0000256" key="6">
    <source>
        <dbReference type="ARBA" id="ARBA00023229"/>
    </source>
</evidence>
<reference evidence="8 9" key="1">
    <citation type="journal article" date="2017" name="ISME J.">
        <title>An acid-tolerant ammonia-oxidizing ?-proteobacterium from soil.</title>
        <authorList>
            <person name="Hayatsu M."/>
            <person name="Tago K."/>
            <person name="Uchiyama I."/>
            <person name="Toyoda A."/>
            <person name="Wang Y."/>
            <person name="Shimomura Y."/>
            <person name="Okubo T."/>
            <person name="Kurisu F."/>
            <person name="Hirono Y."/>
            <person name="Nonaka K."/>
            <person name="Akiyama H."/>
            <person name="Itoh T."/>
            <person name="Takami H."/>
        </authorList>
    </citation>
    <scope>NUCLEOTIDE SEQUENCE [LARGE SCALE GENOMIC DNA]</scope>
    <source>
        <strain evidence="8 9">TAO100</strain>
    </source>
</reference>
<feature type="site" description="Positions MEP for the nucleophilic attack" evidence="7">
    <location>
        <position position="157"/>
    </location>
</feature>
<dbReference type="PANTHER" id="PTHR32125">
    <property type="entry name" value="2-C-METHYL-D-ERYTHRITOL 4-PHOSPHATE CYTIDYLYLTRANSFERASE, CHLOROPLASTIC"/>
    <property type="match status" value="1"/>
</dbReference>
<accession>A0A1Q2SMG8</accession>
<dbReference type="RefSeq" id="WP_096526848.1">
    <property type="nucleotide sequence ID" value="NZ_AP014836.1"/>
</dbReference>
<evidence type="ECO:0000313" key="9">
    <source>
        <dbReference type="Proteomes" id="UP000243679"/>
    </source>
</evidence>
<dbReference type="Pfam" id="PF01128">
    <property type="entry name" value="IspD"/>
    <property type="match status" value="1"/>
</dbReference>
<keyword evidence="4 7" id="KW-0808">Transferase</keyword>
<gene>
    <name evidence="7" type="primary">ispD</name>
    <name evidence="8" type="ORF">TAO_0919</name>
</gene>
<evidence type="ECO:0000256" key="3">
    <source>
        <dbReference type="ARBA" id="ARBA00009789"/>
    </source>
</evidence>
<dbReference type="NCBIfam" id="TIGR00453">
    <property type="entry name" value="ispD"/>
    <property type="match status" value="1"/>
</dbReference>
<dbReference type="KEGG" id="ntt:TAO_0919"/>
<comment type="function">
    <text evidence="7">Catalyzes the formation of 4-diphosphocytidyl-2-C-methyl-D-erythritol from CTP and 2-C-methyl-D-erythritol 4-phosphate (MEP).</text>
</comment>
<dbReference type="InterPro" id="IPR034683">
    <property type="entry name" value="IspD/TarI"/>
</dbReference>
<evidence type="ECO:0000256" key="5">
    <source>
        <dbReference type="ARBA" id="ARBA00022695"/>
    </source>
</evidence>
<dbReference type="FunFam" id="3.90.550.10:FF:000003">
    <property type="entry name" value="2-C-methyl-D-erythritol 4-phosphate cytidylyltransferase"/>
    <property type="match status" value="1"/>
</dbReference>
<evidence type="ECO:0000256" key="1">
    <source>
        <dbReference type="ARBA" id="ARBA00001282"/>
    </source>
</evidence>
<evidence type="ECO:0000256" key="7">
    <source>
        <dbReference type="HAMAP-Rule" id="MF_00108"/>
    </source>
</evidence>
<proteinExistence type="inferred from homology"/>
<dbReference type="InterPro" id="IPR001228">
    <property type="entry name" value="IspD"/>
</dbReference>
<comment type="catalytic activity">
    <reaction evidence="1 7">
        <text>2-C-methyl-D-erythritol 4-phosphate + CTP + H(+) = 4-CDP-2-C-methyl-D-erythritol + diphosphate</text>
        <dbReference type="Rhea" id="RHEA:13429"/>
        <dbReference type="ChEBI" id="CHEBI:15378"/>
        <dbReference type="ChEBI" id="CHEBI:33019"/>
        <dbReference type="ChEBI" id="CHEBI:37563"/>
        <dbReference type="ChEBI" id="CHEBI:57823"/>
        <dbReference type="ChEBI" id="CHEBI:58262"/>
        <dbReference type="EC" id="2.7.7.60"/>
    </reaction>
</comment>
<dbReference type="PROSITE" id="PS01295">
    <property type="entry name" value="ISPD"/>
    <property type="match status" value="1"/>
</dbReference>
<evidence type="ECO:0000256" key="4">
    <source>
        <dbReference type="ARBA" id="ARBA00022679"/>
    </source>
</evidence>
<keyword evidence="6 7" id="KW-0414">Isoprene biosynthesis</keyword>
<dbReference type="CDD" id="cd02516">
    <property type="entry name" value="CDP-ME_synthetase"/>
    <property type="match status" value="1"/>
</dbReference>
<keyword evidence="5 7" id="KW-0548">Nucleotidyltransferase</keyword>
<comment type="similarity">
    <text evidence="3 7">Belongs to the IspD/TarI cytidylyltransferase family. IspD subfamily.</text>
</comment>
<dbReference type="GO" id="GO:0019288">
    <property type="term" value="P:isopentenyl diphosphate biosynthetic process, methylerythritol 4-phosphate pathway"/>
    <property type="evidence" value="ECO:0007669"/>
    <property type="project" value="UniProtKB-UniRule"/>
</dbReference>
<evidence type="ECO:0000313" key="8">
    <source>
        <dbReference type="EMBL" id="BAW80289.1"/>
    </source>
</evidence>
<organism evidence="8 9">
    <name type="scientific">Candidatus Nitrosoglobus terrae</name>
    <dbReference type="NCBI Taxonomy" id="1630141"/>
    <lineage>
        <taxon>Bacteria</taxon>
        <taxon>Pseudomonadati</taxon>
        <taxon>Pseudomonadota</taxon>
        <taxon>Gammaproteobacteria</taxon>
        <taxon>Chromatiales</taxon>
        <taxon>Chromatiaceae</taxon>
        <taxon>Candidatus Nitrosoglobus</taxon>
    </lineage>
</organism>
<protein>
    <recommendedName>
        <fullName evidence="7">2-C-methyl-D-erythritol 4-phosphate cytidylyltransferase</fullName>
        <ecNumber evidence="7">2.7.7.60</ecNumber>
    </recommendedName>
    <alternativeName>
        <fullName evidence="7">4-diphosphocytidyl-2C-methyl-D-erythritol synthase</fullName>
    </alternativeName>
    <alternativeName>
        <fullName evidence="7">MEP cytidylyltransferase</fullName>
        <shortName evidence="7">MCT</shortName>
    </alternativeName>
</protein>
<keyword evidence="9" id="KW-1185">Reference proteome</keyword>
<dbReference type="InterPro" id="IPR050088">
    <property type="entry name" value="IspD/TarI_cytidylyltransf_bact"/>
</dbReference>
<feature type="site" description="Transition state stabilizer" evidence="7">
    <location>
        <position position="24"/>
    </location>
</feature>
<dbReference type="InterPro" id="IPR029044">
    <property type="entry name" value="Nucleotide-diphossugar_trans"/>
</dbReference>
<dbReference type="HAMAP" id="MF_00108">
    <property type="entry name" value="IspD"/>
    <property type="match status" value="1"/>
</dbReference>
<dbReference type="Gene3D" id="3.90.550.10">
    <property type="entry name" value="Spore Coat Polysaccharide Biosynthesis Protein SpsA, Chain A"/>
    <property type="match status" value="1"/>
</dbReference>
<dbReference type="SUPFAM" id="SSF53448">
    <property type="entry name" value="Nucleotide-diphospho-sugar transferases"/>
    <property type="match status" value="1"/>
</dbReference>
<comment type="pathway">
    <text evidence="2 7">Isoprenoid biosynthesis; isopentenyl diphosphate biosynthesis via DXP pathway; isopentenyl diphosphate from 1-deoxy-D-xylulose 5-phosphate: step 2/6.</text>
</comment>